<dbReference type="GO" id="GO:0140359">
    <property type="term" value="F:ABC-type transporter activity"/>
    <property type="evidence" value="ECO:0007669"/>
    <property type="project" value="InterPro"/>
</dbReference>
<dbReference type="Gene3D" id="1.20.1560.10">
    <property type="entry name" value="ABC transporter type 1, transmembrane domain"/>
    <property type="match status" value="3"/>
</dbReference>
<dbReference type="PROSITE" id="PS00211">
    <property type="entry name" value="ABC_TRANSPORTER_1"/>
    <property type="match status" value="2"/>
</dbReference>
<evidence type="ECO:0000313" key="13">
    <source>
        <dbReference type="EMBL" id="THG95244.1"/>
    </source>
</evidence>
<feature type="region of interest" description="Disordered" evidence="9">
    <location>
        <begin position="127"/>
        <end position="202"/>
    </location>
</feature>
<dbReference type="InterPro" id="IPR027417">
    <property type="entry name" value="P-loop_NTPase"/>
</dbReference>
<feature type="domain" description="ABC transporter" evidence="11">
    <location>
        <begin position="1038"/>
        <end position="1275"/>
    </location>
</feature>
<dbReference type="FunFam" id="1.20.1560.10:FF:000013">
    <property type="entry name" value="ABC transporter C family member 2"/>
    <property type="match status" value="1"/>
</dbReference>
<comment type="subcellular location">
    <subcellularLocation>
        <location evidence="1">Membrane</location>
        <topology evidence="1">Multi-pass membrane protein</topology>
    </subcellularLocation>
</comment>
<dbReference type="GO" id="GO:0016020">
    <property type="term" value="C:membrane"/>
    <property type="evidence" value="ECO:0007669"/>
    <property type="project" value="UniProtKB-SubCell"/>
</dbReference>
<evidence type="ECO:0008006" key="15">
    <source>
        <dbReference type="Google" id="ProtNLM"/>
    </source>
</evidence>
<keyword evidence="14" id="KW-1185">Reference proteome</keyword>
<feature type="domain" description="ABC transmembrane type-1" evidence="12">
    <location>
        <begin position="724"/>
        <end position="988"/>
    </location>
</feature>
<keyword evidence="5" id="KW-0547">Nucleotide-binding</keyword>
<comment type="caution">
    <text evidence="13">The sequence shown here is derived from an EMBL/GenBank/DDBJ whole genome shotgun (WGS) entry which is preliminary data.</text>
</comment>
<dbReference type="Pfam" id="PF00005">
    <property type="entry name" value="ABC_tran"/>
    <property type="match status" value="2"/>
</dbReference>
<protein>
    <recommendedName>
        <fullName evidence="15">P-loop containing nucleoside triphosphate hydrolase protein</fullName>
    </recommendedName>
</protein>
<dbReference type="SUPFAM" id="SSF52540">
    <property type="entry name" value="P-loop containing nucleoside triphosphate hydrolases"/>
    <property type="match status" value="2"/>
</dbReference>
<dbReference type="InterPro" id="IPR003593">
    <property type="entry name" value="AAA+_ATPase"/>
</dbReference>
<keyword evidence="2" id="KW-0813">Transport</keyword>
<dbReference type="CDD" id="cd18604">
    <property type="entry name" value="ABC_6TM_VMR1_D2_like"/>
    <property type="match status" value="1"/>
</dbReference>
<evidence type="ECO:0000256" key="9">
    <source>
        <dbReference type="SAM" id="MobiDB-lite"/>
    </source>
</evidence>
<dbReference type="InterPro" id="IPR036640">
    <property type="entry name" value="ABC1_TM_sf"/>
</dbReference>
<feature type="compositionally biased region" description="Basic and acidic residues" evidence="9">
    <location>
        <begin position="178"/>
        <end position="201"/>
    </location>
</feature>
<dbReference type="FunFam" id="3.40.50.300:FF:000838">
    <property type="entry name" value="ABC multidrug transporter (Eurofung)"/>
    <property type="match status" value="1"/>
</dbReference>
<dbReference type="SUPFAM" id="SSF90123">
    <property type="entry name" value="ABC transporter transmembrane region"/>
    <property type="match status" value="2"/>
</dbReference>
<feature type="transmembrane region" description="Helical" evidence="10">
    <location>
        <begin position="859"/>
        <end position="878"/>
    </location>
</feature>
<keyword evidence="4" id="KW-0677">Repeat</keyword>
<sequence length="1291" mass="142443">MPEISSNAAIRKANLLWGLVKVLRRSLFYQTIVLILSAAIKLASPIGMNRLLRYLEDGGKDALVKPWVWILWIALGPMVNTILMQIYLFHSTGSLVRVEAIITSLVFDHALRIRLKAEVSDTQIAAVVPETPPNAPGSSTKGLNTPDSRSTAGDSATIQTAATSSTATTVASPPSARDTGKAPDTKKPEASTPKGKDDKGKGANLVGKIMNLVTSDLSNIINGRHFLFVALSAPVQIALGMWFLYEVLGWSAFVGLAVMILMFPVPASVAKLMDGVQKKKMKATDARVQNVTEMMTVLRMIKLFGWETRVREEVTEKREEELVWVWKRKVLGLSNNIINYIIPLVHMVVTYATFTLIMKRELSASIVFSSITAFMILRDQMFMVFGMVPMLIQARVSLARVADFLQNSELLDAFSEGHTDATAIGLSSEHREDIGCGKAYFSWANEQIDGATTPSRSTFRLSVDDDLVFKKGGFNLIIGPTGSGKTSLLMALLGETHYISTGPDSWVNLPRAGGVAYASQESWVQNDTIKGNILFGSPYDEERYKKVIHQCGLKRDLNLFDAGDATEVGERGLTLSGGQKARITLARAIYSTAEILLLDDILAALDVHTSRWVVNKCFKGDLISGRTVLLAEQMERSRAKVPSRMLLQKDSRLEEEFTHEKEAIELGVDVDEDEKDLEDGKERTDGKLTVAEEVRMGNVSKGAFTLFLGGLGGKWPILFWVQFIGGSWISAGFDAMQVWWLGWWARQYGSQDHVSAPHYLGIYTVLILGVIVFHVYGTTIYSLGTIRAARTVHQKLVTSLLGSTFRWLDVTPASRVIARCTQDIQAVDGSVSQQFFILLNITLAMITKLGAVLLFTPTFLLPAVFVSAIGGYVSRIYMKAQLSVKREMSNTKAPVLSNFGGAIAGLVSIRAYGAQEECKKETLTRIDNYVRAARAFWNLNRWIGIRLDALSAAFSGSLAFYLVYGTNLGYIDSSIIGFILTMAVSFSDKILSWVRMYNEWEVNGNSLERLQQYINIEQESAQKDEDIPPAHWPSSGELRVEKLSARYSQDGPKVLEDISFHISSGQRVGIVGRTGSGKSTLTLSLLRCIYTEGTVWYDGIPTHAINLDALRSNITIIPQLPELMSGTLRRNLDMFGQYDDATLNDALRSAGLFSLQRLSDDNRLTLDSQIASGGGNMSVGQRQMIALARAIVRDSKLLVLDEATSAIDYETDAIIQSSLRSELKSDVTVITVAHRLQTIMDSDKIMVLDAGRLVEFDSPKVLLQNKDSFLRALVEESADKEALYFMAEGKI</sequence>
<feature type="transmembrane region" description="Helical" evidence="10">
    <location>
        <begin position="27"/>
        <end position="47"/>
    </location>
</feature>
<feature type="domain" description="ABC transporter" evidence="11">
    <location>
        <begin position="446"/>
        <end position="675"/>
    </location>
</feature>
<feature type="transmembrane region" description="Helical" evidence="10">
    <location>
        <begin position="226"/>
        <end position="244"/>
    </location>
</feature>
<dbReference type="PROSITE" id="PS50893">
    <property type="entry name" value="ABC_TRANSPORTER_2"/>
    <property type="match status" value="2"/>
</dbReference>
<feature type="transmembrane region" description="Helical" evidence="10">
    <location>
        <begin position="760"/>
        <end position="783"/>
    </location>
</feature>
<feature type="transmembrane region" description="Helical" evidence="10">
    <location>
        <begin position="943"/>
        <end position="964"/>
    </location>
</feature>
<evidence type="ECO:0000259" key="11">
    <source>
        <dbReference type="PROSITE" id="PS50893"/>
    </source>
</evidence>
<dbReference type="InterPro" id="IPR003439">
    <property type="entry name" value="ABC_transporter-like_ATP-bd"/>
</dbReference>
<dbReference type="GO" id="GO:0005524">
    <property type="term" value="F:ATP binding"/>
    <property type="evidence" value="ECO:0007669"/>
    <property type="project" value="UniProtKB-KW"/>
</dbReference>
<dbReference type="CDD" id="cd18596">
    <property type="entry name" value="ABC_6TM_VMR1_D1_like"/>
    <property type="match status" value="1"/>
</dbReference>
<dbReference type="CDD" id="cd03244">
    <property type="entry name" value="ABCC_MRP_domain2"/>
    <property type="match status" value="1"/>
</dbReference>
<evidence type="ECO:0000256" key="6">
    <source>
        <dbReference type="ARBA" id="ARBA00022840"/>
    </source>
</evidence>
<evidence type="ECO:0000259" key="12">
    <source>
        <dbReference type="PROSITE" id="PS50929"/>
    </source>
</evidence>
<reference evidence="13 14" key="1">
    <citation type="submission" date="2019-02" db="EMBL/GenBank/DDBJ databases">
        <title>Genome sequencing of the rare red list fungi Phlebia centrifuga.</title>
        <authorList>
            <person name="Buettner E."/>
            <person name="Kellner H."/>
        </authorList>
    </citation>
    <scope>NUCLEOTIDE SEQUENCE [LARGE SCALE GENOMIC DNA]</scope>
    <source>
        <strain evidence="13 14">DSM 108282</strain>
    </source>
</reference>
<keyword evidence="8 10" id="KW-0472">Membrane</keyword>
<proteinExistence type="predicted"/>
<feature type="domain" description="ABC transmembrane type-1" evidence="12">
    <location>
        <begin position="31"/>
        <end position="393"/>
    </location>
</feature>
<dbReference type="GO" id="GO:0016887">
    <property type="term" value="F:ATP hydrolysis activity"/>
    <property type="evidence" value="ECO:0007669"/>
    <property type="project" value="InterPro"/>
</dbReference>
<keyword evidence="6" id="KW-0067">ATP-binding</keyword>
<keyword evidence="3 10" id="KW-0812">Transmembrane</keyword>
<dbReference type="InterPro" id="IPR011527">
    <property type="entry name" value="ABC1_TM_dom"/>
</dbReference>
<evidence type="ECO:0000313" key="14">
    <source>
        <dbReference type="Proteomes" id="UP000309038"/>
    </source>
</evidence>
<dbReference type="Proteomes" id="UP000309038">
    <property type="component" value="Unassembled WGS sequence"/>
</dbReference>
<keyword evidence="7 10" id="KW-1133">Transmembrane helix</keyword>
<dbReference type="Gene3D" id="3.40.50.300">
    <property type="entry name" value="P-loop containing nucleotide triphosphate hydrolases"/>
    <property type="match status" value="2"/>
</dbReference>
<evidence type="ECO:0000256" key="7">
    <source>
        <dbReference type="ARBA" id="ARBA00022989"/>
    </source>
</evidence>
<evidence type="ECO:0000256" key="3">
    <source>
        <dbReference type="ARBA" id="ARBA00022692"/>
    </source>
</evidence>
<feature type="compositionally biased region" description="Low complexity" evidence="9">
    <location>
        <begin position="155"/>
        <end position="176"/>
    </location>
</feature>
<feature type="transmembrane region" description="Helical" evidence="10">
    <location>
        <begin position="67"/>
        <end position="89"/>
    </location>
</feature>
<dbReference type="SMART" id="SM00382">
    <property type="entry name" value="AAA"/>
    <property type="match status" value="2"/>
</dbReference>
<dbReference type="EMBL" id="SGPJ01000343">
    <property type="protein sequence ID" value="THG95244.1"/>
    <property type="molecule type" value="Genomic_DNA"/>
</dbReference>
<name>A0A4S4KB73_9APHY</name>
<feature type="transmembrane region" description="Helical" evidence="10">
    <location>
        <begin position="364"/>
        <end position="392"/>
    </location>
</feature>
<feature type="compositionally biased region" description="Polar residues" evidence="9">
    <location>
        <begin position="136"/>
        <end position="154"/>
    </location>
</feature>
<dbReference type="InterPro" id="IPR050173">
    <property type="entry name" value="ABC_transporter_C-like"/>
</dbReference>
<dbReference type="InterPro" id="IPR017871">
    <property type="entry name" value="ABC_transporter-like_CS"/>
</dbReference>
<feature type="transmembrane region" description="Helical" evidence="10">
    <location>
        <begin position="970"/>
        <end position="987"/>
    </location>
</feature>
<accession>A0A4S4KB73</accession>
<evidence type="ECO:0000256" key="10">
    <source>
        <dbReference type="SAM" id="Phobius"/>
    </source>
</evidence>
<evidence type="ECO:0000256" key="1">
    <source>
        <dbReference type="ARBA" id="ARBA00004141"/>
    </source>
</evidence>
<organism evidence="13 14">
    <name type="scientific">Hermanssonia centrifuga</name>
    <dbReference type="NCBI Taxonomy" id="98765"/>
    <lineage>
        <taxon>Eukaryota</taxon>
        <taxon>Fungi</taxon>
        <taxon>Dikarya</taxon>
        <taxon>Basidiomycota</taxon>
        <taxon>Agaricomycotina</taxon>
        <taxon>Agaricomycetes</taxon>
        <taxon>Polyporales</taxon>
        <taxon>Meruliaceae</taxon>
        <taxon>Hermanssonia</taxon>
    </lineage>
</organism>
<dbReference type="PANTHER" id="PTHR24223">
    <property type="entry name" value="ATP-BINDING CASSETTE SUB-FAMILY C"/>
    <property type="match status" value="1"/>
</dbReference>
<dbReference type="Pfam" id="PF00664">
    <property type="entry name" value="ABC_membrane"/>
    <property type="match status" value="2"/>
</dbReference>
<feature type="transmembrane region" description="Helical" evidence="10">
    <location>
        <begin position="250"/>
        <end position="272"/>
    </location>
</feature>
<evidence type="ECO:0000256" key="4">
    <source>
        <dbReference type="ARBA" id="ARBA00022737"/>
    </source>
</evidence>
<gene>
    <name evidence="13" type="ORF">EW026_g6374</name>
</gene>
<dbReference type="PROSITE" id="PS50929">
    <property type="entry name" value="ABC_TM1F"/>
    <property type="match status" value="2"/>
</dbReference>
<evidence type="ECO:0000256" key="5">
    <source>
        <dbReference type="ARBA" id="ARBA00022741"/>
    </source>
</evidence>
<evidence type="ECO:0000256" key="2">
    <source>
        <dbReference type="ARBA" id="ARBA00022448"/>
    </source>
</evidence>
<evidence type="ECO:0000256" key="8">
    <source>
        <dbReference type="ARBA" id="ARBA00023136"/>
    </source>
</evidence>
<dbReference type="PANTHER" id="PTHR24223:SF356">
    <property type="entry name" value="ATP-BINDING CASSETTE TRANSPORTER ABC4"/>
    <property type="match status" value="1"/>
</dbReference>
<feature type="transmembrane region" description="Helical" evidence="10">
    <location>
        <begin position="337"/>
        <end position="358"/>
    </location>
</feature>